<name>A0AAN7RC17_TRANT</name>
<dbReference type="AlphaFoldDB" id="A0AAN7RC17"/>
<dbReference type="EMBL" id="JAXQNO010000008">
    <property type="protein sequence ID" value="KAK4793563.1"/>
    <property type="molecule type" value="Genomic_DNA"/>
</dbReference>
<gene>
    <name evidence="1" type="ORF">SAY86_023998</name>
</gene>
<sequence length="83" mass="9122">MLADSNQVLELIIGIRSVDSPSGSIWVINTSMLKILRECPLPHTQVDGEDAEIPLSLQAEAYIKRQQTMLIGYGFSTPISPSH</sequence>
<organism evidence="1 2">
    <name type="scientific">Trapa natans</name>
    <name type="common">Water chestnut</name>
    <dbReference type="NCBI Taxonomy" id="22666"/>
    <lineage>
        <taxon>Eukaryota</taxon>
        <taxon>Viridiplantae</taxon>
        <taxon>Streptophyta</taxon>
        <taxon>Embryophyta</taxon>
        <taxon>Tracheophyta</taxon>
        <taxon>Spermatophyta</taxon>
        <taxon>Magnoliopsida</taxon>
        <taxon>eudicotyledons</taxon>
        <taxon>Gunneridae</taxon>
        <taxon>Pentapetalae</taxon>
        <taxon>rosids</taxon>
        <taxon>malvids</taxon>
        <taxon>Myrtales</taxon>
        <taxon>Lythraceae</taxon>
        <taxon>Trapa</taxon>
    </lineage>
</organism>
<evidence type="ECO:0000313" key="2">
    <source>
        <dbReference type="Proteomes" id="UP001346149"/>
    </source>
</evidence>
<evidence type="ECO:0000313" key="1">
    <source>
        <dbReference type="EMBL" id="KAK4793563.1"/>
    </source>
</evidence>
<accession>A0AAN7RC17</accession>
<proteinExistence type="predicted"/>
<comment type="caution">
    <text evidence="1">The sequence shown here is derived from an EMBL/GenBank/DDBJ whole genome shotgun (WGS) entry which is preliminary data.</text>
</comment>
<reference evidence="1 2" key="1">
    <citation type="journal article" date="2023" name="Hortic Res">
        <title>Pangenome of water caltrop reveals structural variations and asymmetric subgenome divergence after allopolyploidization.</title>
        <authorList>
            <person name="Zhang X."/>
            <person name="Chen Y."/>
            <person name="Wang L."/>
            <person name="Yuan Y."/>
            <person name="Fang M."/>
            <person name="Shi L."/>
            <person name="Lu R."/>
            <person name="Comes H.P."/>
            <person name="Ma Y."/>
            <person name="Chen Y."/>
            <person name="Huang G."/>
            <person name="Zhou Y."/>
            <person name="Zheng Z."/>
            <person name="Qiu Y."/>
        </authorList>
    </citation>
    <scope>NUCLEOTIDE SEQUENCE [LARGE SCALE GENOMIC DNA]</scope>
    <source>
        <strain evidence="1">F231</strain>
    </source>
</reference>
<protein>
    <submittedName>
        <fullName evidence="1">Uncharacterized protein</fullName>
    </submittedName>
</protein>
<keyword evidence="2" id="KW-1185">Reference proteome</keyword>
<dbReference type="Proteomes" id="UP001346149">
    <property type="component" value="Unassembled WGS sequence"/>
</dbReference>